<organism evidence="2 3">
    <name type="scientific">Chondrus crispus</name>
    <name type="common">Carrageen Irish moss</name>
    <name type="synonym">Polymorpha crispa</name>
    <dbReference type="NCBI Taxonomy" id="2769"/>
    <lineage>
        <taxon>Eukaryota</taxon>
        <taxon>Rhodophyta</taxon>
        <taxon>Florideophyceae</taxon>
        <taxon>Rhodymeniophycidae</taxon>
        <taxon>Gigartinales</taxon>
        <taxon>Gigartinaceae</taxon>
        <taxon>Chondrus</taxon>
    </lineage>
</organism>
<feature type="region of interest" description="Disordered" evidence="1">
    <location>
        <begin position="403"/>
        <end position="425"/>
    </location>
</feature>
<dbReference type="EMBL" id="HG001706">
    <property type="protein sequence ID" value="CDF34794.1"/>
    <property type="molecule type" value="Genomic_DNA"/>
</dbReference>
<dbReference type="RefSeq" id="XP_005714613.1">
    <property type="nucleotide sequence ID" value="XM_005714556.1"/>
</dbReference>
<evidence type="ECO:0000256" key="1">
    <source>
        <dbReference type="SAM" id="MobiDB-lite"/>
    </source>
</evidence>
<proteinExistence type="predicted"/>
<evidence type="ECO:0000313" key="3">
    <source>
        <dbReference type="Proteomes" id="UP000012073"/>
    </source>
</evidence>
<keyword evidence="3" id="KW-1185">Reference proteome</keyword>
<dbReference type="Gramene" id="CDF34794">
    <property type="protein sequence ID" value="CDF34794"/>
    <property type="gene ID" value="CHC_T00003706001"/>
</dbReference>
<dbReference type="OrthoDB" id="10566731at2759"/>
<reference evidence="3" key="1">
    <citation type="journal article" date="2013" name="Proc. Natl. Acad. Sci. U.S.A.">
        <title>Genome structure and metabolic features in the red seaweed Chondrus crispus shed light on evolution of the Archaeplastida.</title>
        <authorList>
            <person name="Collen J."/>
            <person name="Porcel B."/>
            <person name="Carre W."/>
            <person name="Ball S.G."/>
            <person name="Chaparro C."/>
            <person name="Tonon T."/>
            <person name="Barbeyron T."/>
            <person name="Michel G."/>
            <person name="Noel B."/>
            <person name="Valentin K."/>
            <person name="Elias M."/>
            <person name="Artiguenave F."/>
            <person name="Arun A."/>
            <person name="Aury J.M."/>
            <person name="Barbosa-Neto J.F."/>
            <person name="Bothwell J.H."/>
            <person name="Bouget F.Y."/>
            <person name="Brillet L."/>
            <person name="Cabello-Hurtado F."/>
            <person name="Capella-Gutierrez S."/>
            <person name="Charrier B."/>
            <person name="Cladiere L."/>
            <person name="Cock J.M."/>
            <person name="Coelho S.M."/>
            <person name="Colleoni C."/>
            <person name="Czjzek M."/>
            <person name="Da Silva C."/>
            <person name="Delage L."/>
            <person name="Denoeud F."/>
            <person name="Deschamps P."/>
            <person name="Dittami S.M."/>
            <person name="Gabaldon T."/>
            <person name="Gachon C.M."/>
            <person name="Groisillier A."/>
            <person name="Herve C."/>
            <person name="Jabbari K."/>
            <person name="Katinka M."/>
            <person name="Kloareg B."/>
            <person name="Kowalczyk N."/>
            <person name="Labadie K."/>
            <person name="Leblanc C."/>
            <person name="Lopez P.J."/>
            <person name="McLachlan D.H."/>
            <person name="Meslet-Cladiere L."/>
            <person name="Moustafa A."/>
            <person name="Nehr Z."/>
            <person name="Nyvall Collen P."/>
            <person name="Panaud O."/>
            <person name="Partensky F."/>
            <person name="Poulain J."/>
            <person name="Rensing S.A."/>
            <person name="Rousvoal S."/>
            <person name="Samson G."/>
            <person name="Symeonidi A."/>
            <person name="Weissenbach J."/>
            <person name="Zambounis A."/>
            <person name="Wincker P."/>
            <person name="Boyen C."/>
        </authorList>
    </citation>
    <scope>NUCLEOTIDE SEQUENCE [LARGE SCALE GENOMIC DNA]</scope>
    <source>
        <strain evidence="3">cv. Stackhouse</strain>
    </source>
</reference>
<name>R7Q9Q2_CHOCR</name>
<dbReference type="Proteomes" id="UP000012073">
    <property type="component" value="Unassembled WGS sequence"/>
</dbReference>
<dbReference type="AlphaFoldDB" id="R7Q9Q2"/>
<dbReference type="GeneID" id="17322320"/>
<accession>R7Q9Q2</accession>
<feature type="compositionally biased region" description="Polar residues" evidence="1">
    <location>
        <begin position="413"/>
        <end position="425"/>
    </location>
</feature>
<protein>
    <submittedName>
        <fullName evidence="2">Uncharacterized protein</fullName>
    </submittedName>
</protein>
<dbReference type="KEGG" id="ccp:CHC_T00003706001"/>
<sequence>MSAEVLEEKLERAKLQAPSIESEGAITEVGDIALEDDAYADTDEPSRPFEELQSSPVSEVAFEKALSYVHRNYFANIMGTTPENISLESYLKWAVELGITFESDALSKLAPGAQGDVQPIIGSSLKQAEDRRKWRTEPMPAPELALGASVRHGTAEQWRHASKRFSSKHMTRLSLLQPGSVLDWMTYVTATSSVADNEVAFLQENNPVVSIAPIPLLYLADLMSDFALKVLSVAASIAIEEQRDSSDVNVPEISRDEIAAAAVIITEKFFKNKRGCYVFTELSIDETGLAIPPPWPMLVKRPMTVSEEVVLCSEVPINSFRVPLNATNEARSTLDSLRKISRHFLYAGCKRFGNIDPFGQRKRNHPQVGHGKRDPNVAVVQKGEPVLHGQSESVQGATCKPVTSNLTHDRSTAEPSNISLKFSSSGAHSPKTEALAIEMNKREECIFDLSGQDFDPTENTANFLVKNIGRGVWSNRLKSRLETPREDRQAAKALQGKPLLEVLKRIKTFRHLPSSTVSLHRLAWICLHALGQDTGEEDGKLMSFGSRANYTNFGEFGTPEKVTLSLQGLSTLAGFADQIVREEAEILMACAAHDDGRPWIDRADVIVISSVRKEPYLYAGLEGPSTLT</sequence>
<evidence type="ECO:0000313" key="2">
    <source>
        <dbReference type="EMBL" id="CDF34794.1"/>
    </source>
</evidence>
<gene>
    <name evidence="2" type="ORF">CHC_T00003706001</name>
</gene>